<name>A0A081P840_9BACL</name>
<proteinExistence type="predicted"/>
<dbReference type="RefSeq" id="WP_036678129.1">
    <property type="nucleotide sequence ID" value="NZ_JNVM01000005.1"/>
</dbReference>
<evidence type="ECO:0000313" key="3">
    <source>
        <dbReference type="Proteomes" id="UP000028123"/>
    </source>
</evidence>
<comment type="caution">
    <text evidence="2">The sequence shown here is derived from an EMBL/GenBank/DDBJ whole genome shotgun (WGS) entry which is preliminary data.</text>
</comment>
<keyword evidence="1" id="KW-0732">Signal</keyword>
<dbReference type="PANTHER" id="PTHR43649:SF12">
    <property type="entry name" value="DIACETYLCHITOBIOSE BINDING PROTEIN DASA"/>
    <property type="match status" value="1"/>
</dbReference>
<reference evidence="2 3" key="1">
    <citation type="submission" date="2014-06" db="EMBL/GenBank/DDBJ databases">
        <title>Draft genome sequence of Paenibacillus sp. MSt1.</title>
        <authorList>
            <person name="Aw Y.K."/>
            <person name="Ong K.S."/>
            <person name="Gan H.M."/>
            <person name="Lee S.M."/>
        </authorList>
    </citation>
    <scope>NUCLEOTIDE SEQUENCE [LARGE SCALE GENOMIC DNA]</scope>
    <source>
        <strain evidence="2 3">MSt1</strain>
    </source>
</reference>
<dbReference type="OrthoDB" id="9808332at2"/>
<evidence type="ECO:0000313" key="2">
    <source>
        <dbReference type="EMBL" id="KEQ26863.1"/>
    </source>
</evidence>
<dbReference type="eggNOG" id="COG1653">
    <property type="taxonomic scope" value="Bacteria"/>
</dbReference>
<protein>
    <recommendedName>
        <fullName evidence="4">ABC transporter substrate-binding protein</fullName>
    </recommendedName>
</protein>
<dbReference type="Pfam" id="PF01547">
    <property type="entry name" value="SBP_bac_1"/>
    <property type="match status" value="1"/>
</dbReference>
<sequence length="430" mass="47087">MKMKGTKKAMTGGLAAVLLVSMVSACSNEGQPAKGGEADGKKSVTLYMLVAESLFNGKVDEFVKKYESQNPGVTIKAEVMPDGNIFDSLRTKISTGDVPDLYQINIGHVTTKLADESGYLYDLSPLSSTRNYTESIRQASMYNGKYAAFTLGVGVLGLNYNKKMLADIGYAAPPKTWEEFMDAGKKLKAKGKDLIVYASKWETSIANVFHWTFGNYALKHEEFKKAYLSGSVDWSKPENKALLGEGFERFKELNQYVRQGSFTNEYAIAQQAFANGEAAMLLGGTWEAGAIRKLNPNLEWGFANLPYAPDRENGVIFVPEDGLALNAKSKNVEEAAKFANWLFSKETYGEILKVKGNFPAMPGVGELDPAYADVPKWLETGRIISFANTGPVPGPAWIALGQAAQEYTYGGDANKAAERFVKEYDKAKSK</sequence>
<dbReference type="InterPro" id="IPR006059">
    <property type="entry name" value="SBP"/>
</dbReference>
<accession>A0A081P840</accession>
<dbReference type="Gene3D" id="3.40.190.10">
    <property type="entry name" value="Periplasmic binding protein-like II"/>
    <property type="match status" value="2"/>
</dbReference>
<feature type="chain" id="PRO_5038718792" description="ABC transporter substrate-binding protein" evidence="1">
    <location>
        <begin position="26"/>
        <end position="430"/>
    </location>
</feature>
<dbReference type="EMBL" id="JNVM01000005">
    <property type="protein sequence ID" value="KEQ26863.1"/>
    <property type="molecule type" value="Genomic_DNA"/>
</dbReference>
<dbReference type="Proteomes" id="UP000028123">
    <property type="component" value="Unassembled WGS sequence"/>
</dbReference>
<dbReference type="InterPro" id="IPR050490">
    <property type="entry name" value="Bact_solute-bd_prot1"/>
</dbReference>
<gene>
    <name evidence="2" type="ORF">ET33_29395</name>
</gene>
<dbReference type="PROSITE" id="PS51257">
    <property type="entry name" value="PROKAR_LIPOPROTEIN"/>
    <property type="match status" value="1"/>
</dbReference>
<dbReference type="PANTHER" id="PTHR43649">
    <property type="entry name" value="ARABINOSE-BINDING PROTEIN-RELATED"/>
    <property type="match status" value="1"/>
</dbReference>
<keyword evidence="3" id="KW-1185">Reference proteome</keyword>
<evidence type="ECO:0000256" key="1">
    <source>
        <dbReference type="SAM" id="SignalP"/>
    </source>
</evidence>
<dbReference type="AlphaFoldDB" id="A0A081P840"/>
<organism evidence="2 3">
    <name type="scientific">Paenibacillus tyrfis</name>
    <dbReference type="NCBI Taxonomy" id="1501230"/>
    <lineage>
        <taxon>Bacteria</taxon>
        <taxon>Bacillati</taxon>
        <taxon>Bacillota</taxon>
        <taxon>Bacilli</taxon>
        <taxon>Bacillales</taxon>
        <taxon>Paenibacillaceae</taxon>
        <taxon>Paenibacillus</taxon>
    </lineage>
</organism>
<feature type="signal peptide" evidence="1">
    <location>
        <begin position="1"/>
        <end position="25"/>
    </location>
</feature>
<evidence type="ECO:0008006" key="4">
    <source>
        <dbReference type="Google" id="ProtNLM"/>
    </source>
</evidence>
<dbReference type="SUPFAM" id="SSF53850">
    <property type="entry name" value="Periplasmic binding protein-like II"/>
    <property type="match status" value="1"/>
</dbReference>